<dbReference type="PANTHER" id="PTHR11699">
    <property type="entry name" value="ALDEHYDE DEHYDROGENASE-RELATED"/>
    <property type="match status" value="1"/>
</dbReference>
<sequence>MGARRHRGGGTVTTAVEGANFIDGQWVPAASGRTFARYNPADPDDLVGTFPASDDVDVRTAVDALDKAAPEWAATPPERRAAILESAAGQLESRAQALIGELVREEGKTIAEATMEVGRTPANLRFYAGEALRSTGTTYPAAGEGLVYTLREPVGIVGAITPWNFPFNIPSRKLGPALAAGNPVLYKPSEVTPLMGQRLVEALLDGGLPPSALALVQGDGVAGAAVAADPRVAAVTFTGSTAVGRAIHRQVGPQRRVQLEMGGKNPVVVAADANLEAAAALIVKGAFGLSGQACTGTSRVIAVDAVHDTLLERVVAMADALKVGPGDQPGVQMGPLASAAQQEKFLHYVHTGITEGATLRCGGTTVGERGFFVRPAVFADALPTMRIVTEEVFGPLIAFQRAASLDEAIALANATEYGLAASIVTSDLAAATHFAHRSKTGLVKINQPTTGMAMNAPFGGYKASSTQTFKEQAGPTLMEFYTLEKTVYLTP</sequence>
<evidence type="ECO:0000259" key="4">
    <source>
        <dbReference type="Pfam" id="PF00171"/>
    </source>
</evidence>
<accession>A0ABS6HKI6</accession>
<dbReference type="PROSITE" id="PS00070">
    <property type="entry name" value="ALDEHYDE_DEHYDR_CYS"/>
    <property type="match status" value="1"/>
</dbReference>
<dbReference type="InterPro" id="IPR016161">
    <property type="entry name" value="Ald_DH/histidinol_DH"/>
</dbReference>
<keyword evidence="6" id="KW-1185">Reference proteome</keyword>
<evidence type="ECO:0000256" key="2">
    <source>
        <dbReference type="PROSITE-ProRule" id="PRU10007"/>
    </source>
</evidence>
<evidence type="ECO:0000256" key="1">
    <source>
        <dbReference type="ARBA" id="ARBA00023002"/>
    </source>
</evidence>
<evidence type="ECO:0000313" key="5">
    <source>
        <dbReference type="EMBL" id="MBU8821707.1"/>
    </source>
</evidence>
<reference evidence="5 6" key="1">
    <citation type="submission" date="2021-05" db="EMBL/GenBank/DDBJ databases">
        <title>Draft Genome Sequences of Clinical Respiratory Isolates of Mycobacterium goodii Recovered in Ireland.</title>
        <authorList>
            <person name="Flanagan P.R."/>
            <person name="Mok S."/>
            <person name="Roycroft E."/>
            <person name="Rogers T.R."/>
            <person name="Fitzgibbon M."/>
        </authorList>
    </citation>
    <scope>NUCLEOTIDE SEQUENCE [LARGE SCALE GENOMIC DNA]</scope>
    <source>
        <strain evidence="5 6">14IE55</strain>
    </source>
</reference>
<dbReference type="SUPFAM" id="SSF53720">
    <property type="entry name" value="ALDH-like"/>
    <property type="match status" value="1"/>
</dbReference>
<dbReference type="Pfam" id="PF00171">
    <property type="entry name" value="Aldedh"/>
    <property type="match status" value="1"/>
</dbReference>
<dbReference type="InterPro" id="IPR016162">
    <property type="entry name" value="Ald_DH_N"/>
</dbReference>
<dbReference type="Proteomes" id="UP000696413">
    <property type="component" value="Unassembled WGS sequence"/>
</dbReference>
<evidence type="ECO:0000256" key="3">
    <source>
        <dbReference type="RuleBase" id="RU003345"/>
    </source>
</evidence>
<dbReference type="InterPro" id="IPR029510">
    <property type="entry name" value="Ald_DH_CS_GLU"/>
</dbReference>
<dbReference type="EMBL" id="JAHBOM010000002">
    <property type="protein sequence ID" value="MBU8821707.1"/>
    <property type="molecule type" value="Genomic_DNA"/>
</dbReference>
<dbReference type="PROSITE" id="PS00687">
    <property type="entry name" value="ALDEHYDE_DEHYDR_GLU"/>
    <property type="match status" value="1"/>
</dbReference>
<dbReference type="InterPro" id="IPR016160">
    <property type="entry name" value="Ald_DH_CS_CYS"/>
</dbReference>
<dbReference type="Gene3D" id="3.40.605.10">
    <property type="entry name" value="Aldehyde Dehydrogenase, Chain A, domain 1"/>
    <property type="match status" value="1"/>
</dbReference>
<comment type="similarity">
    <text evidence="3">Belongs to the aldehyde dehydrogenase family.</text>
</comment>
<protein>
    <submittedName>
        <fullName evidence="5">Aldehyde dehydrogenase family protein</fullName>
    </submittedName>
</protein>
<organism evidence="5 6">
    <name type="scientific">Mycolicibacterium goodii</name>
    <name type="common">Mycobacterium goodii</name>
    <dbReference type="NCBI Taxonomy" id="134601"/>
    <lineage>
        <taxon>Bacteria</taxon>
        <taxon>Bacillati</taxon>
        <taxon>Actinomycetota</taxon>
        <taxon>Actinomycetes</taxon>
        <taxon>Mycobacteriales</taxon>
        <taxon>Mycobacteriaceae</taxon>
        <taxon>Mycolicibacterium</taxon>
    </lineage>
</organism>
<proteinExistence type="inferred from homology"/>
<feature type="active site" evidence="2">
    <location>
        <position position="260"/>
    </location>
</feature>
<keyword evidence="1 3" id="KW-0560">Oxidoreductase</keyword>
<evidence type="ECO:0000313" key="6">
    <source>
        <dbReference type="Proteomes" id="UP000696413"/>
    </source>
</evidence>
<gene>
    <name evidence="5" type="ORF">KL859_02335</name>
</gene>
<comment type="caution">
    <text evidence="5">The sequence shown here is derived from an EMBL/GenBank/DDBJ whole genome shotgun (WGS) entry which is preliminary data.</text>
</comment>
<dbReference type="Gene3D" id="3.40.309.10">
    <property type="entry name" value="Aldehyde Dehydrogenase, Chain A, domain 2"/>
    <property type="match status" value="1"/>
</dbReference>
<dbReference type="InterPro" id="IPR015590">
    <property type="entry name" value="Aldehyde_DH_dom"/>
</dbReference>
<dbReference type="InterPro" id="IPR016163">
    <property type="entry name" value="Ald_DH_C"/>
</dbReference>
<feature type="domain" description="Aldehyde dehydrogenase" evidence="4">
    <location>
        <begin position="26"/>
        <end position="487"/>
    </location>
</feature>
<name>A0ABS6HKI6_MYCGD</name>